<dbReference type="OrthoDB" id="906679at2"/>
<dbReference type="InterPro" id="IPR042229">
    <property type="entry name" value="Listeria/Bacterioides_rpt_sf"/>
</dbReference>
<organism evidence="4 5">
    <name type="scientific">Epilithonimonas hungarica</name>
    <dbReference type="NCBI Taxonomy" id="454006"/>
    <lineage>
        <taxon>Bacteria</taxon>
        <taxon>Pseudomonadati</taxon>
        <taxon>Bacteroidota</taxon>
        <taxon>Flavobacteriia</taxon>
        <taxon>Flavobacteriales</taxon>
        <taxon>Weeksellaceae</taxon>
        <taxon>Chryseobacterium group</taxon>
        <taxon>Epilithonimonas</taxon>
    </lineage>
</organism>
<feature type="domain" description="Secretion system C-terminal sorting" evidence="3">
    <location>
        <begin position="1892"/>
        <end position="1948"/>
    </location>
</feature>
<dbReference type="EMBL" id="FNBH01000002">
    <property type="protein sequence ID" value="SDF67770.1"/>
    <property type="molecule type" value="Genomic_DNA"/>
</dbReference>
<evidence type="ECO:0000256" key="1">
    <source>
        <dbReference type="ARBA" id="ARBA00004196"/>
    </source>
</evidence>
<comment type="subcellular location">
    <subcellularLocation>
        <location evidence="1">Cell envelope</location>
    </subcellularLocation>
</comment>
<dbReference type="Pfam" id="PF18962">
    <property type="entry name" value="Por_Secre_tail"/>
    <property type="match status" value="1"/>
</dbReference>
<evidence type="ECO:0000313" key="5">
    <source>
        <dbReference type="Proteomes" id="UP000199203"/>
    </source>
</evidence>
<reference evidence="5" key="1">
    <citation type="submission" date="2016-10" db="EMBL/GenBank/DDBJ databases">
        <authorList>
            <person name="Varghese N."/>
            <person name="Submissions S."/>
        </authorList>
    </citation>
    <scope>NUCLEOTIDE SEQUENCE [LARGE SCALE GENOMIC DNA]</scope>
    <source>
        <strain evidence="5">DSM 19684</strain>
    </source>
</reference>
<name>A0A1G7N370_9FLAO</name>
<dbReference type="NCBIfam" id="TIGR04183">
    <property type="entry name" value="Por_Secre_tail"/>
    <property type="match status" value="1"/>
</dbReference>
<dbReference type="Proteomes" id="UP000199203">
    <property type="component" value="Unassembled WGS sequence"/>
</dbReference>
<gene>
    <name evidence="4" type="ORF">SAMN05421825_1864</name>
</gene>
<sequence>MKLNLLSKISCFYGSSLKAFFLFFLLIGVNVWAQTITITNTTAGGTGNLSSANYDGGAERLWTQNSLNFGGQYITNGTGGNASAIQGQANNGLLYNISAVPGKIISIVINGNAVASTLYVGTLSTGRLVPAGAGTGYIPSGTAQGAGSPGSWTIGSGDYRFFAIKRGSSASYWTSVVITYDAGKTVTFNSNGGSGTMGSQTASVPTNLTSNTFTRTGYSFTGWNTSANGSSTPYANGAQYSFSADMTLYAQWSVNSYNVTYNANASTSGTVPAAQSGNYNSSINLSSNTGALAKTGYVFNGWNTNASGTGTHYSENANFTIPAGNTTLYAEWKLIASYSGVGAGAGTEPATLSSLVNTQTDSVLSFDFTVTDDNNTTDGNDSLPTLISQIVIPQNTGNDIANWTQAIDGAVLTDGVNTIMGTVNATNITFSGIPVAAKSLGYIADDDNKTYSLKIWLKTSLGGTLPTTIDGQNLVFKVDRGNFTTAGSTTSTQFEAGTGAVVGSGASNNAVEVIATKLDFVQQPTNITVNSNMSPGVTISANDANGNRDKDYTTAVTVTSTGNLTGAPVSSNAVSGLATFSTLRHMAGGTNLKLTAGSSSFASIESDPFSVTLVTQASDYFKSKEVTGTWATASNWLSSPDNVTWINSTLVPSNTASGITISDNSTITVSATATGKDITIESSGVLTVNSTFTISGTNVVNGTWNQLTTTAISNSGTLVFGDDAIYNHNANGGTIPTATWSDSSNCNVIGYTGTSNINGVSGIVQDFGNLTFNNTKTGYLNLFAAAGTMTVRGTLTVGPLTSNLVSFGNSSFSVTANINKINVTGGALHGVGSGTVLNLNVTTDLVVDDTGAFRLATGNGNANVTVTNDVLLKGQGSLEVVAGTSSTVGTQILSVGRDFVIAGTSAILNLKSNIGGATGPGVVNVGRNFSSNNTATDAIDVDFGIGSVSSNYIAISGNLTHTGNGVYQTTSSSQARGFVFRGTSSMPSQISYSGENSDYTSYEVDAGYYAKLNTDLTLGSNTGPVSYFTVKGTLDFDDKSIIGNNVARFVTANGAVLSTSNAHGFGGTNTTGSLRSFGATGSTSNNGTAQFIAGANYLFNTNTITPFPTGTIGNPASLTFNNAEVVSNRMGSLIVSGAVNINGTSKFSLNSAGNSLALGGVMTIGENAAFDNNGENQITSGGSGAAIVINGTFVTKDAQGFTGSNSSVPTVPVTINAGATVHYALDGAQTVSSRADYQNLLFTGSGTKSTTGSIAAIAGTVAIDGSNTILDVSNNTFGNSTTGLTMVAGTFRLAGSGVKPDISGSYNLASGTNIEFTGTSATQIRLAPQYANVIISGSNVVAGTTTNGGLTFQENGNFIVKNGARFKVNNDNGFSGASTTAIKNTNNPTITLESGSSIDYTGADQIVTNSLDYHNLIISTAGVKTAAPGNIIVNGLTTVSAGSLIISETADHTTSNVLYAHKGISNYGGALNFGTNAQLMQDSDAVNIGNIVSARKGRLPKMGYNYWSSPVNAQNLYAFSNGGQVGGTPKNRFWVYDEATDMFKNTGAFLLNDSSVFETGRGYAIRGMDNFSTSMPTVSHEFAFAGVPNNGELSFASLKYTNDMKGYNLVGNPYPSNIDFDKLYAANSSKIYATAYFWTNNDMTVTQQQGAGYSGNNYAVYNLTGGSPAVQIDGDPNQSGSAGLAPSNIIKVGQGFIIKTKLAGKDQPLDFTNDMRSTDDGNFFNNKNNKNNDRFWLKLISPSSVSNTVLVGYIPSATNDFEIDYDGELFVIGSDSFYSLLGSRKLAIQGRSAFDREDKVALGNVYSQNGNYRISIADKQGVFDNGQKIYLKDKLLDKIIDLTNGDYMFQAVKGTDHTRFEIVYKAEEVLGVGADLKSDFMVYKDNNEQVIKSTKKLGRVEIYDASGKLVKAAIVNGTEARFDTTILSNGVYILKIENSGDLKTKKFIK</sequence>
<evidence type="ECO:0000313" key="4">
    <source>
        <dbReference type="EMBL" id="SDF67770.1"/>
    </source>
</evidence>
<dbReference type="NCBIfam" id="TIGR02543">
    <property type="entry name" value="List_Bact_rpt"/>
    <property type="match status" value="2"/>
</dbReference>
<dbReference type="RefSeq" id="WP_089873209.1">
    <property type="nucleotide sequence ID" value="NZ_FNBH01000002.1"/>
</dbReference>
<dbReference type="Pfam" id="PF09479">
    <property type="entry name" value="Flg_new"/>
    <property type="match status" value="2"/>
</dbReference>
<accession>A0A1G7N370</accession>
<dbReference type="GO" id="GO:0030313">
    <property type="term" value="C:cell envelope"/>
    <property type="evidence" value="ECO:0007669"/>
    <property type="project" value="UniProtKB-SubCell"/>
</dbReference>
<keyword evidence="5" id="KW-1185">Reference proteome</keyword>
<dbReference type="STRING" id="454006.SAMN05421825_1864"/>
<evidence type="ECO:0000256" key="2">
    <source>
        <dbReference type="ARBA" id="ARBA00022729"/>
    </source>
</evidence>
<evidence type="ECO:0000259" key="3">
    <source>
        <dbReference type="Pfam" id="PF18962"/>
    </source>
</evidence>
<dbReference type="InterPro" id="IPR013378">
    <property type="entry name" value="InlB-like_B-rpt"/>
</dbReference>
<dbReference type="Gene3D" id="2.60.40.4270">
    <property type="entry name" value="Listeria-Bacteroides repeat domain"/>
    <property type="match status" value="2"/>
</dbReference>
<dbReference type="InterPro" id="IPR026444">
    <property type="entry name" value="Secre_tail"/>
</dbReference>
<keyword evidence="2" id="KW-0732">Signal</keyword>
<protein>
    <submittedName>
        <fullName evidence="4">Listeria/Bacterioides repeat-containing protein/Por secretion system C-terminal sorting domain-containing protein</fullName>
    </submittedName>
</protein>
<proteinExistence type="predicted"/>